<sequence length="202" mass="22876">MLKVFLFLLVMGQILPIKAQNHYPSTSVQIKTAVLAAPEYSRENALVYGYNSNGELKVIREGSNEMICIADDPEKEGFNVVCYHKDLEPFMERGRELKKEGKSFQEIFEIREKEVKEGILNMPQDGATLYVLTAPKENYDPLTGEITNSYFRYVVYIPFATVESTGLPLKPEAPGMPWIMDPGTHRAHIMITPPKKFGDGEK</sequence>
<proteinExistence type="predicted"/>
<accession>A0ABV5J6W0</accession>
<evidence type="ECO:0000256" key="1">
    <source>
        <dbReference type="SAM" id="SignalP"/>
    </source>
</evidence>
<dbReference type="Proteomes" id="UP001589654">
    <property type="component" value="Unassembled WGS sequence"/>
</dbReference>
<reference evidence="2 3" key="1">
    <citation type="submission" date="2024-09" db="EMBL/GenBank/DDBJ databases">
        <authorList>
            <person name="Sun Q."/>
            <person name="Mori K."/>
        </authorList>
    </citation>
    <scope>NUCLEOTIDE SEQUENCE [LARGE SCALE GENOMIC DNA]</scope>
    <source>
        <strain evidence="2 3">CECT 7682</strain>
    </source>
</reference>
<keyword evidence="3" id="KW-1185">Reference proteome</keyword>
<protein>
    <submittedName>
        <fullName evidence="2">Uncharacterized protein</fullName>
    </submittedName>
</protein>
<organism evidence="2 3">
    <name type="scientific">Echinicola jeungdonensis</name>
    <dbReference type="NCBI Taxonomy" id="709343"/>
    <lineage>
        <taxon>Bacteria</taxon>
        <taxon>Pseudomonadati</taxon>
        <taxon>Bacteroidota</taxon>
        <taxon>Cytophagia</taxon>
        <taxon>Cytophagales</taxon>
        <taxon>Cyclobacteriaceae</taxon>
        <taxon>Echinicola</taxon>
    </lineage>
</organism>
<feature type="signal peptide" evidence="1">
    <location>
        <begin position="1"/>
        <end position="19"/>
    </location>
</feature>
<dbReference type="RefSeq" id="WP_379945411.1">
    <property type="nucleotide sequence ID" value="NZ_JAUFQT010000002.1"/>
</dbReference>
<feature type="chain" id="PRO_5046633396" evidence="1">
    <location>
        <begin position="20"/>
        <end position="202"/>
    </location>
</feature>
<comment type="caution">
    <text evidence="2">The sequence shown here is derived from an EMBL/GenBank/DDBJ whole genome shotgun (WGS) entry which is preliminary data.</text>
</comment>
<dbReference type="EMBL" id="JBHMEW010000057">
    <property type="protein sequence ID" value="MFB9212043.1"/>
    <property type="molecule type" value="Genomic_DNA"/>
</dbReference>
<evidence type="ECO:0000313" key="3">
    <source>
        <dbReference type="Proteomes" id="UP001589654"/>
    </source>
</evidence>
<keyword evidence="1" id="KW-0732">Signal</keyword>
<gene>
    <name evidence="2" type="ORF">ACFFUR_09500</name>
</gene>
<evidence type="ECO:0000313" key="2">
    <source>
        <dbReference type="EMBL" id="MFB9212043.1"/>
    </source>
</evidence>
<name>A0ABV5J6W0_9BACT</name>